<accession>A6G822</accession>
<dbReference type="GO" id="GO:0016860">
    <property type="term" value="F:intramolecular oxidoreductase activity"/>
    <property type="evidence" value="ECO:0007669"/>
    <property type="project" value="UniProtKB-ARBA"/>
</dbReference>
<evidence type="ECO:0000313" key="5">
    <source>
        <dbReference type="Proteomes" id="UP000005801"/>
    </source>
</evidence>
<proteinExistence type="inferred from homology"/>
<dbReference type="Proteomes" id="UP000005801">
    <property type="component" value="Unassembled WGS sequence"/>
</dbReference>
<dbReference type="RefSeq" id="WP_006972867.1">
    <property type="nucleotide sequence ID" value="NZ_ABCS01000037.1"/>
</dbReference>
<dbReference type="PRINTS" id="PR00420">
    <property type="entry name" value="RNGMNOXGNASE"/>
</dbReference>
<organism evidence="4 5">
    <name type="scientific">Plesiocystis pacifica SIR-1</name>
    <dbReference type="NCBI Taxonomy" id="391625"/>
    <lineage>
        <taxon>Bacteria</taxon>
        <taxon>Pseudomonadati</taxon>
        <taxon>Myxococcota</taxon>
        <taxon>Polyangia</taxon>
        <taxon>Nannocystales</taxon>
        <taxon>Nannocystaceae</taxon>
        <taxon>Plesiocystis</taxon>
    </lineage>
</organism>
<dbReference type="Pfam" id="PF05834">
    <property type="entry name" value="Lycopene_cycl"/>
    <property type="match status" value="1"/>
</dbReference>
<dbReference type="GO" id="GO:0016117">
    <property type="term" value="P:carotenoid biosynthetic process"/>
    <property type="evidence" value="ECO:0007669"/>
    <property type="project" value="UniProtKB-KW"/>
</dbReference>
<dbReference type="STRING" id="391625.PPSIR1_19284"/>
<dbReference type="NCBIfam" id="TIGR01790">
    <property type="entry name" value="carotene-cycl"/>
    <property type="match status" value="1"/>
</dbReference>
<reference evidence="4 5" key="1">
    <citation type="submission" date="2007-06" db="EMBL/GenBank/DDBJ databases">
        <authorList>
            <person name="Shimkets L."/>
            <person name="Ferriera S."/>
            <person name="Johnson J."/>
            <person name="Kravitz S."/>
            <person name="Beeson K."/>
            <person name="Sutton G."/>
            <person name="Rogers Y.-H."/>
            <person name="Friedman R."/>
            <person name="Frazier M."/>
            <person name="Venter J.C."/>
        </authorList>
    </citation>
    <scope>NUCLEOTIDE SEQUENCE [LARGE SCALE GENOMIC DNA]</scope>
    <source>
        <strain evidence="4 5">SIR-1</strain>
    </source>
</reference>
<dbReference type="OrthoDB" id="537501at2"/>
<comment type="similarity">
    <text evidence="1">Belongs to the lycopene cyclase family.</text>
</comment>
<dbReference type="Gene3D" id="3.50.50.60">
    <property type="entry name" value="FAD/NAD(P)-binding domain"/>
    <property type="match status" value="1"/>
</dbReference>
<name>A6G822_9BACT</name>
<dbReference type="PANTHER" id="PTHR39757">
    <property type="match status" value="1"/>
</dbReference>
<dbReference type="eggNOG" id="COG0644">
    <property type="taxonomic scope" value="Bacteria"/>
</dbReference>
<dbReference type="AlphaFoldDB" id="A6G822"/>
<dbReference type="GO" id="GO:0016705">
    <property type="term" value="F:oxidoreductase activity, acting on paired donors, with incorporation or reduction of molecular oxygen"/>
    <property type="evidence" value="ECO:0007669"/>
    <property type="project" value="InterPro"/>
</dbReference>
<dbReference type="SUPFAM" id="SSF51905">
    <property type="entry name" value="FAD/NAD(P)-binding domain"/>
    <property type="match status" value="1"/>
</dbReference>
<dbReference type="InterPro" id="IPR010108">
    <property type="entry name" value="Lycopene_cyclase_b/e"/>
</dbReference>
<keyword evidence="5" id="KW-1185">Reference proteome</keyword>
<gene>
    <name evidence="4" type="ORF">PPSIR1_19284</name>
</gene>
<evidence type="ECO:0000256" key="3">
    <source>
        <dbReference type="ARBA" id="ARBA00023027"/>
    </source>
</evidence>
<dbReference type="EMBL" id="ABCS01000037">
    <property type="protein sequence ID" value="EDM77984.1"/>
    <property type="molecule type" value="Genomic_DNA"/>
</dbReference>
<evidence type="ECO:0000256" key="2">
    <source>
        <dbReference type="ARBA" id="ARBA00022746"/>
    </source>
</evidence>
<evidence type="ECO:0000256" key="1">
    <source>
        <dbReference type="ARBA" id="ARBA00006599"/>
    </source>
</evidence>
<dbReference type="InterPro" id="IPR036188">
    <property type="entry name" value="FAD/NAD-bd_sf"/>
</dbReference>
<keyword evidence="2" id="KW-0125">Carotenoid biosynthesis</keyword>
<sequence length="439" mass="47146">MTDLDRDLWVIGAGPAGLALAEACARCGIRLGVVDPTPERPWVPNYGLWLDDAEAIGVREFVGVEWPRARIELGSGGRSLERGYGLMDADGLRAAWVARCSEAGAAFVAGSVEGVEHDAAGVTLALADGSSLRGKVVVDASGHGSRFVASEPGPGPGYQVAWGELWPVSAVPEAMRETMTFMDWRAVPGEEALDDGLPPTFLYVMPVAADRVFVEETVLVGHPEGEPGSWFEPLKTRLHQRMNQAPAGSPLAELRGLRLGEVLEVERCVIPMGVALPVASQRTLAFGGAAAMVHPATGYMFTPTLRRRDGVAQALAAALSQPEAALAEALATGRLHRAMWAAIWPADRVRAWRLYTFGMGILAQMDRPAIDAFFTEFFELDDARWRSFVSASAPTPELMATMLRYFGAAPWGIQRRLGGALLGGSGLRMARGFAGLRRR</sequence>
<evidence type="ECO:0000313" key="4">
    <source>
        <dbReference type="EMBL" id="EDM77984.1"/>
    </source>
</evidence>
<dbReference type="PANTHER" id="PTHR39757:SF5">
    <property type="entry name" value="OS02G0190600 PROTEIN"/>
    <property type="match status" value="1"/>
</dbReference>
<comment type="caution">
    <text evidence="4">The sequence shown here is derived from an EMBL/GenBank/DDBJ whole genome shotgun (WGS) entry which is preliminary data.</text>
</comment>
<keyword evidence="3" id="KW-0520">NAD</keyword>
<protein>
    <submittedName>
        <fullName evidence="4">Lycopene cyclase, beta and epsilon</fullName>
    </submittedName>
</protein>